<dbReference type="Gene3D" id="3.50.70.20">
    <property type="entry name" value="Cytochrome P460"/>
    <property type="match status" value="1"/>
</dbReference>
<evidence type="ECO:0000313" key="3">
    <source>
        <dbReference type="Proteomes" id="UP000264492"/>
    </source>
</evidence>
<organism evidence="2 3">
    <name type="scientific">Lysobacter silvisoli</name>
    <dbReference type="NCBI Taxonomy" id="2293254"/>
    <lineage>
        <taxon>Bacteria</taxon>
        <taxon>Pseudomonadati</taxon>
        <taxon>Pseudomonadota</taxon>
        <taxon>Gammaproteobacteria</taxon>
        <taxon>Lysobacterales</taxon>
        <taxon>Lysobacteraceae</taxon>
        <taxon>Lysobacter</taxon>
    </lineage>
</organism>
<dbReference type="EMBL" id="QTSU01000002">
    <property type="protein sequence ID" value="RDZ27289.1"/>
    <property type="molecule type" value="Genomic_DNA"/>
</dbReference>
<dbReference type="CDD" id="cd20753">
    <property type="entry name" value="cyt_P460_Mc-like"/>
    <property type="match status" value="1"/>
</dbReference>
<feature type="domain" description="Cytochrome P460" evidence="1">
    <location>
        <begin position="45"/>
        <end position="168"/>
    </location>
</feature>
<dbReference type="AlphaFoldDB" id="A0A371K043"/>
<reference evidence="2 3" key="1">
    <citation type="submission" date="2018-08" db="EMBL/GenBank/DDBJ databases">
        <title>Lysobacter sp. zong2l5, whole genome shotgun sequence.</title>
        <authorList>
            <person name="Zhang X."/>
            <person name="Feng G."/>
            <person name="Zhu H."/>
        </authorList>
    </citation>
    <scope>NUCLEOTIDE SEQUENCE [LARGE SCALE GENOMIC DNA]</scope>
    <source>
        <strain evidence="3">zong2l5</strain>
    </source>
</reference>
<evidence type="ECO:0000259" key="1">
    <source>
        <dbReference type="Pfam" id="PF16694"/>
    </source>
</evidence>
<protein>
    <submittedName>
        <fullName evidence="2">Cytochrome C oxidase subunit III</fullName>
    </submittedName>
</protein>
<dbReference type="Proteomes" id="UP000264492">
    <property type="component" value="Unassembled WGS sequence"/>
</dbReference>
<proteinExistence type="predicted"/>
<dbReference type="InterPro" id="IPR038142">
    <property type="entry name" value="Cytochrome_P460_sp"/>
</dbReference>
<name>A0A371K043_9GAMM</name>
<dbReference type="RefSeq" id="WP_115859665.1">
    <property type="nucleotide sequence ID" value="NZ_QTSU01000002.1"/>
</dbReference>
<dbReference type="OrthoDB" id="511546at2"/>
<dbReference type="Pfam" id="PF16694">
    <property type="entry name" value="Cytochrome_P460"/>
    <property type="match status" value="1"/>
</dbReference>
<comment type="caution">
    <text evidence="2">The sequence shown here is derived from an EMBL/GenBank/DDBJ whole genome shotgun (WGS) entry which is preliminary data.</text>
</comment>
<dbReference type="PROSITE" id="PS51257">
    <property type="entry name" value="PROKAR_LIPOPROTEIN"/>
    <property type="match status" value="1"/>
</dbReference>
<keyword evidence="3" id="KW-1185">Reference proteome</keyword>
<evidence type="ECO:0000313" key="2">
    <source>
        <dbReference type="EMBL" id="RDZ27289.1"/>
    </source>
</evidence>
<sequence length="172" mass="18736">MNRLHYLLPAAAAAALVLAVLACRYDGRSDERPGPVAPIYGVGLPEGYPEWPLVAPAQEAAPLDELRAVVANEVAIRAYRQGVRPFPDGSVLVKRAWKHLPSPDFAPASIPGQATTVQVMVKDARRYAATGGWGYARFIDGRPADAVQHRTCHACHASRVRDRDYVFTRLAP</sequence>
<gene>
    <name evidence="2" type="ORF">DX914_13675</name>
</gene>
<dbReference type="InterPro" id="IPR032033">
    <property type="entry name" value="Cytochrome_P460"/>
</dbReference>
<accession>A0A371K043</accession>